<dbReference type="InterPro" id="IPR050091">
    <property type="entry name" value="PKS_NRPS_Biosynth_Enz"/>
</dbReference>
<dbReference type="InterPro" id="IPR006162">
    <property type="entry name" value="Ppantetheine_attach_site"/>
</dbReference>
<feature type="domain" description="Carrier" evidence="10">
    <location>
        <begin position="3061"/>
        <end position="3136"/>
    </location>
</feature>
<dbReference type="Gene3D" id="3.40.366.10">
    <property type="entry name" value="Malonyl-Coenzyme A Acyl Carrier Protein, domain 2"/>
    <property type="match status" value="3"/>
</dbReference>
<dbReference type="PROSITE" id="PS50075">
    <property type="entry name" value="CARRIER"/>
    <property type="match status" value="3"/>
</dbReference>
<dbReference type="SMART" id="SM00827">
    <property type="entry name" value="PKS_AT"/>
    <property type="match status" value="3"/>
</dbReference>
<comment type="cofactor">
    <cofactor evidence="1">
        <name>pantetheine 4'-phosphate</name>
        <dbReference type="ChEBI" id="CHEBI:47942"/>
    </cofactor>
</comment>
<keyword evidence="3" id="KW-0596">Phosphopantetheine</keyword>
<evidence type="ECO:0000259" key="11">
    <source>
        <dbReference type="PROSITE" id="PS52004"/>
    </source>
</evidence>
<dbReference type="InterPro" id="IPR049552">
    <property type="entry name" value="PKS_DH_N"/>
</dbReference>
<dbReference type="InterPro" id="IPR015083">
    <property type="entry name" value="NorB/c/GfsB-D-like_docking"/>
</dbReference>
<dbReference type="InterPro" id="IPR032821">
    <property type="entry name" value="PKS_assoc"/>
</dbReference>
<keyword evidence="8" id="KW-0012">Acyltransferase</keyword>
<keyword evidence="14" id="KW-1185">Reference proteome</keyword>
<dbReference type="SUPFAM" id="SSF53901">
    <property type="entry name" value="Thiolase-like"/>
    <property type="match status" value="3"/>
</dbReference>
<dbReference type="InterPro" id="IPR020841">
    <property type="entry name" value="PKS_Beta-ketoAc_synthase_dom"/>
</dbReference>
<keyword evidence="7" id="KW-0511">Multifunctional enzyme</keyword>
<dbReference type="Gene3D" id="3.40.50.720">
    <property type="entry name" value="NAD(P)-binding Rossmann-like Domain"/>
    <property type="match status" value="3"/>
</dbReference>
<reference evidence="13" key="1">
    <citation type="submission" date="2011-08" db="EMBL/GenBank/DDBJ databases">
        <title>Complete sequence of chromosome of Streptomyces violaceusniger Tu 4113.</title>
        <authorList>
            <consortium name="US DOE Joint Genome Institute"/>
            <person name="Lucas S."/>
            <person name="Han J."/>
            <person name="Lapidus A."/>
            <person name="Cheng J.-F."/>
            <person name="Goodwin L."/>
            <person name="Pitluck S."/>
            <person name="Peters L."/>
            <person name="Ivanova N."/>
            <person name="Daligault H."/>
            <person name="Detter J.C."/>
            <person name="Han C."/>
            <person name="Tapia R."/>
            <person name="Land M."/>
            <person name="Hauser L."/>
            <person name="Kyrpides N."/>
            <person name="Ivanova N."/>
            <person name="Pagani I."/>
            <person name="Hagen A."/>
            <person name="Katz L."/>
            <person name="Fiedler H.-P."/>
            <person name="Keasling J."/>
            <person name="Fortman J."/>
            <person name="Woyke T."/>
        </authorList>
    </citation>
    <scope>NUCLEOTIDE SEQUENCE [LARGE SCALE GENOMIC DNA]</scope>
    <source>
        <strain evidence="13">Tu 4113</strain>
    </source>
</reference>
<dbReference type="FunFam" id="1.10.1200.10:FF:000007">
    <property type="entry name" value="Probable polyketide synthase pks17"/>
    <property type="match status" value="3"/>
</dbReference>
<dbReference type="eggNOG" id="COG1028">
    <property type="taxonomic scope" value="Bacteria"/>
</dbReference>
<dbReference type="InterPro" id="IPR014043">
    <property type="entry name" value="Acyl_transferase_dom"/>
</dbReference>
<dbReference type="InterPro" id="IPR014030">
    <property type="entry name" value="Ketoacyl_synth_N"/>
</dbReference>
<dbReference type="RefSeq" id="WP_014057315.1">
    <property type="nucleotide sequence ID" value="NC_015957.1"/>
</dbReference>
<dbReference type="Pfam" id="PF00550">
    <property type="entry name" value="PP-binding"/>
    <property type="match status" value="3"/>
</dbReference>
<dbReference type="InterPro" id="IPR055123">
    <property type="entry name" value="SpnB-like_Rossmann"/>
</dbReference>
<accession>G2PEV7</accession>
<dbReference type="Pfam" id="PF22953">
    <property type="entry name" value="SpnB_Rossmann"/>
    <property type="match status" value="1"/>
</dbReference>
<dbReference type="GO" id="GO:0004315">
    <property type="term" value="F:3-oxoacyl-[acyl-carrier-protein] synthase activity"/>
    <property type="evidence" value="ECO:0007669"/>
    <property type="project" value="InterPro"/>
</dbReference>
<evidence type="ECO:0000256" key="9">
    <source>
        <dbReference type="PROSITE-ProRule" id="PRU01363"/>
    </source>
</evidence>
<dbReference type="InterPro" id="IPR036291">
    <property type="entry name" value="NAD(P)-bd_dom_sf"/>
</dbReference>
<dbReference type="PROSITE" id="PS00012">
    <property type="entry name" value="PHOSPHOPANTETHEINE"/>
    <property type="match status" value="2"/>
</dbReference>
<dbReference type="Gene3D" id="6.10.140.1830">
    <property type="match status" value="1"/>
</dbReference>
<dbReference type="Gene3D" id="1.10.1200.10">
    <property type="entry name" value="ACP-like"/>
    <property type="match status" value="3"/>
</dbReference>
<dbReference type="SMART" id="SM00825">
    <property type="entry name" value="PKS_KS"/>
    <property type="match status" value="3"/>
</dbReference>
<dbReference type="InterPro" id="IPR036736">
    <property type="entry name" value="ACP-like_sf"/>
</dbReference>
<comment type="pathway">
    <text evidence="2">Antibiotic biosynthesis.</text>
</comment>
<dbReference type="InterPro" id="IPR049900">
    <property type="entry name" value="PKS_mFAS_DH"/>
</dbReference>
<dbReference type="SUPFAM" id="SSF52151">
    <property type="entry name" value="FabD/lysophospholipase-like"/>
    <property type="match status" value="3"/>
</dbReference>
<dbReference type="Proteomes" id="UP000008703">
    <property type="component" value="Chromosome"/>
</dbReference>
<dbReference type="HOGENOM" id="CLU_000022_35_8_11"/>
<feature type="region of interest" description="N-terminal hotdog fold" evidence="9">
    <location>
        <begin position="4064"/>
        <end position="4189"/>
    </location>
</feature>
<dbReference type="InterPro" id="IPR020807">
    <property type="entry name" value="PKS_DH"/>
</dbReference>
<dbReference type="CDD" id="cd08952">
    <property type="entry name" value="KR_1_SDR_x"/>
    <property type="match status" value="2"/>
</dbReference>
<dbReference type="SUPFAM" id="SSF51735">
    <property type="entry name" value="NAD(P)-binding Rossmann-fold domains"/>
    <property type="match status" value="6"/>
</dbReference>
<dbReference type="FunFam" id="3.40.47.10:FF:000019">
    <property type="entry name" value="Polyketide synthase type I"/>
    <property type="match status" value="3"/>
</dbReference>
<dbReference type="InterPro" id="IPR016039">
    <property type="entry name" value="Thiolase-like"/>
</dbReference>
<dbReference type="KEGG" id="svl:Strvi_4162"/>
<evidence type="ECO:0000256" key="5">
    <source>
        <dbReference type="ARBA" id="ARBA00022679"/>
    </source>
</evidence>
<dbReference type="PROSITE" id="PS00606">
    <property type="entry name" value="KS3_1"/>
    <property type="match status" value="3"/>
</dbReference>
<dbReference type="SUPFAM" id="SSF55048">
    <property type="entry name" value="Probable ACP-binding domain of malonyl-CoA ACP transacylase"/>
    <property type="match status" value="3"/>
</dbReference>
<dbReference type="InterPro" id="IPR016036">
    <property type="entry name" value="Malonyl_transacylase_ACP-bd"/>
</dbReference>
<dbReference type="GO" id="GO:0031177">
    <property type="term" value="F:phosphopantetheine binding"/>
    <property type="evidence" value="ECO:0007669"/>
    <property type="project" value="InterPro"/>
</dbReference>
<dbReference type="Pfam" id="PF21089">
    <property type="entry name" value="PKS_DH_N"/>
    <property type="match status" value="1"/>
</dbReference>
<proteinExistence type="predicted"/>
<dbReference type="InterPro" id="IPR018201">
    <property type="entry name" value="Ketoacyl_synth_AS"/>
</dbReference>
<dbReference type="Pfam" id="PF00109">
    <property type="entry name" value="ketoacyl-synt"/>
    <property type="match status" value="3"/>
</dbReference>
<evidence type="ECO:0000313" key="13">
    <source>
        <dbReference type="EMBL" id="AEM83817.1"/>
    </source>
</evidence>
<dbReference type="InterPro" id="IPR041618">
    <property type="entry name" value="PKS_DE"/>
</dbReference>
<protein>
    <submittedName>
        <fullName evidence="13">Acyl transferase</fullName>
    </submittedName>
</protein>
<dbReference type="SMART" id="SM00823">
    <property type="entry name" value="PKS_PP"/>
    <property type="match status" value="3"/>
</dbReference>
<dbReference type="InterPro" id="IPR020806">
    <property type="entry name" value="PKS_PP-bd"/>
</dbReference>
<evidence type="ECO:0000256" key="1">
    <source>
        <dbReference type="ARBA" id="ARBA00001957"/>
    </source>
</evidence>
<dbReference type="SMART" id="SM00822">
    <property type="entry name" value="PKS_KR"/>
    <property type="match status" value="3"/>
</dbReference>
<evidence type="ECO:0000256" key="6">
    <source>
        <dbReference type="ARBA" id="ARBA00023194"/>
    </source>
</evidence>
<feature type="domain" description="Ketosynthase family 3 (KS3)" evidence="11">
    <location>
        <begin position="32"/>
        <end position="461"/>
    </location>
</feature>
<dbReference type="Pfam" id="PF18369">
    <property type="entry name" value="PKS_DE"/>
    <property type="match status" value="2"/>
</dbReference>
<dbReference type="eggNOG" id="COG3321">
    <property type="taxonomic scope" value="Bacteria"/>
</dbReference>
<dbReference type="GO" id="GO:0004312">
    <property type="term" value="F:fatty acid synthase activity"/>
    <property type="evidence" value="ECO:0007669"/>
    <property type="project" value="TreeGrafter"/>
</dbReference>
<evidence type="ECO:0000256" key="8">
    <source>
        <dbReference type="ARBA" id="ARBA00023315"/>
    </source>
</evidence>
<dbReference type="FunFam" id="3.40.366.10:FF:000002">
    <property type="entry name" value="Probable polyketide synthase 2"/>
    <property type="match status" value="3"/>
</dbReference>
<evidence type="ECO:0000256" key="3">
    <source>
        <dbReference type="ARBA" id="ARBA00022450"/>
    </source>
</evidence>
<dbReference type="InterPro" id="IPR014031">
    <property type="entry name" value="Ketoacyl_synth_C"/>
</dbReference>
<feature type="region of interest" description="C-terminal hotdog fold" evidence="9">
    <location>
        <begin position="4206"/>
        <end position="4344"/>
    </location>
</feature>
<dbReference type="NCBIfam" id="NF045894">
    <property type="entry name" value="PKS_plus_SDR"/>
    <property type="match status" value="2"/>
</dbReference>
<dbReference type="PROSITE" id="PS52004">
    <property type="entry name" value="KS3_2"/>
    <property type="match status" value="3"/>
</dbReference>
<dbReference type="PANTHER" id="PTHR43775:SF51">
    <property type="entry name" value="INACTIVE PHENOLPHTHIOCEROL SYNTHESIS POLYKETIDE SYNTHASE TYPE I PKS1-RELATED"/>
    <property type="match status" value="1"/>
</dbReference>
<evidence type="ECO:0000256" key="2">
    <source>
        <dbReference type="ARBA" id="ARBA00004792"/>
    </source>
</evidence>
<feature type="domain" description="PKS/mFAS DH" evidence="12">
    <location>
        <begin position="4064"/>
        <end position="4344"/>
    </location>
</feature>
<dbReference type="Pfam" id="PF16197">
    <property type="entry name" value="KAsynt_C_assoc"/>
    <property type="match status" value="3"/>
</dbReference>
<dbReference type="GO" id="GO:0006633">
    <property type="term" value="P:fatty acid biosynthetic process"/>
    <property type="evidence" value="ECO:0007669"/>
    <property type="project" value="InterPro"/>
</dbReference>
<feature type="domain" description="Carrier" evidence="10">
    <location>
        <begin position="4839"/>
        <end position="4914"/>
    </location>
</feature>
<dbReference type="SMART" id="SM01294">
    <property type="entry name" value="PKS_PP_betabranch"/>
    <property type="match status" value="3"/>
</dbReference>
<keyword evidence="6" id="KW-0045">Antibiotic biosynthesis</keyword>
<evidence type="ECO:0000259" key="12">
    <source>
        <dbReference type="PROSITE" id="PS52019"/>
    </source>
</evidence>
<dbReference type="InterPro" id="IPR013968">
    <property type="entry name" value="PKS_KR"/>
</dbReference>
<dbReference type="InterPro" id="IPR049551">
    <property type="entry name" value="PKS_DH_C"/>
</dbReference>
<dbReference type="Pfam" id="PF08659">
    <property type="entry name" value="KR"/>
    <property type="match status" value="3"/>
</dbReference>
<evidence type="ECO:0000256" key="7">
    <source>
        <dbReference type="ARBA" id="ARBA00023268"/>
    </source>
</evidence>
<dbReference type="PANTHER" id="PTHR43775">
    <property type="entry name" value="FATTY ACID SYNTHASE"/>
    <property type="match status" value="1"/>
</dbReference>
<keyword evidence="5 13" id="KW-0808">Transferase</keyword>
<dbReference type="Pfam" id="PF08990">
    <property type="entry name" value="Docking"/>
    <property type="match status" value="1"/>
</dbReference>
<dbReference type="SUPFAM" id="SSF47336">
    <property type="entry name" value="ACP-like"/>
    <property type="match status" value="3"/>
</dbReference>
<dbReference type="InterPro" id="IPR057326">
    <property type="entry name" value="KR_dom"/>
</dbReference>
<feature type="active site" description="Proton donor; for dehydratase activity" evidence="9">
    <location>
        <position position="4267"/>
    </location>
</feature>
<dbReference type="InterPro" id="IPR009081">
    <property type="entry name" value="PP-bd_ACP"/>
</dbReference>
<evidence type="ECO:0000313" key="14">
    <source>
        <dbReference type="Proteomes" id="UP000008703"/>
    </source>
</evidence>
<sequence>MNEEKLLDYLKRVTADLQQTRQRLLEAESADQEPIAIVAMSCRFPGGVSSPEDLWRMVADGTDAISEFPTDRGWDIDALYHEDPDRPGTSYTTAGGFLEKVDQFDPAFFGISPREALSMDPQQRVLLETSWEAVERAGIDPMSLRGSRTGVFVGTNGQDYSMLMLGASESLDDVEGHSGTGNAASIVSGRISYTMGLEGPALSVDTACSSSLVALHLAVQALRQRECTLALAGGVTVMSTPSAFVQFSRQRGLAADGRCKPFGAAADGTGWGEGVGMLLVERLSDAQRNGHQVLAIVRGSAINQDGASNGLTAPNGISQQRVIRQALTSARLSAAEVDAVEAHGTGTTLGDPIEAQALMATYGQDRPTDQPLWLGGIKSNIGHTQAAAGVAGVIKMVMAMREGMLPKTLYAEEPSPHIDWTGGAVALLHETAPWPDRDHPRRAAVSSFGMSGTNAHTILEQAPETEPTEAGEAEAVDGPVAWPVSGRGADALRAQAGRLREFLIERPELSAADVALSLAATRSAFEHRAVVTGTGRDELLQRLEAVAEDTSTANGVVRGKTGDTGRSVFVFPGQGAQWVGMAVDLLESSPVFAEAIGECETALSAYVDWSLTDVLRGAEGAPGFDRVDVVQPVLFAVMVSLAKLWRSVGVQPDAVMGHSQGEIAAACVAGALSLQDAAKVVALRSQAIAVGLAGRGGMVSVGLPVEQVKERIAAWDGAISVAAVNGPGSVVVSGDPGALDEMVAQLEGEEIRVRRVPVDYASHSAHVEAIHDELLKVLADIEPRASEVPFYSTVSAELVDTTGLDAEYWYRNLRQTVELEATTRRLLDDGHAVFIEASPHPVLTLPVQQTVESAEAQAVVVGTLRRDEGGPERFLASAAEVFVRGVTVDWTALLEGRGARRVELPTYAFRRQRYWLDVSVAEMSATVDALGADAVDARFWDAVEREDLAALVRTLEVEDEEQQSSLTALLPALSSWRRQRREQNTVDSWRYKVVWKPLASAIDAALSGTWLVVLPASHADDALVSATVNGLETSGADIVRVVLDESGNDRWTVAERLRGALDEAGAETSGVAGVFSLLGLDESGHGTFEVVPAGLAAMVALVQGLGDAGVVAPLWCGSRGAVSVGRSDRLASPLQAMVWGLGRIVGVEYPQRWGGAVDLPETMDGRAVARLIGVLAGTEGEDQVAVRGSGVFAKRMVRATAAEDAEGRGSWQSRGSVLVTGGTGALGGHVARWLARTGAEHLVLTSRRGMEAEGAAELKAELEGLGARVTVAACDAADRDALAAVLNGIPQEFPLTAVVHTAGVLDDGVLDALTVRRAAGVLRPKVDATRNLHELTAGMDLSAFVLFSSGAGTLGGPGQGSYAAGNAYLDALALQRRADGLPATSIAWGAWAGGGLGSGEVGERMDRSGMVGMVPELAISGLQQALELDETFLVIAEIDWDRFQPDFVGSRPNALFREVPELNRPATASGADAGDGDDAISALRREMAELPAAEQPKLLLELVRNQAADVLGYDSADAVEADRAFRDLGFDSLTAVELRNRLGVVTGLRLPVTCVFDYPTATVLARYLHTEMFGEQPVTGGATAAAPTGPEALDKPIATDEPIAIIGMSCRFPGGVRSPEELWKLLVAERDVISAFPDDRGWDIDGLYDPDPEKSGTSYVRAGGFLDEVGHFDPGFFGISPREALAIDPQQRLLLETSWEAFERAGVDPVALRGSRTGVFVGSNYHDYGSRILADGQGVEGYLGLGSAPSVSSGRISYTFGFEGPAVTVDTACSSSLVALHLACQSLRQGESSVALAGGVTIMATPGTFIEFSAQRVLSFDGRCKAFSADADGTGWSEGVGMLLVERLSDAQRNGHKVLAVIRGSSINQDGASNGLTAPNGPSQQRLIEQTLAGARLASADVDVVEAHGTGTPLGDPIEAQALLATYGQGRPEGRPLLLGAIKSNIGHTQAAAGVAGVIKMVMAMREGVLPKTLHLDEATPHVDWSAGDIELLTEAVPWPETDHPRRAAVSAFGVSGTNAHTIIEQAPVSDEPEAPRAGDAPDTAAAPVPWILSGRTDAALRGQAERLRDQLATATEEFMPTVDVGYSLATSRSLFDHRAALVGEDRADMLRGLEALAKGEAAPGVVRGMAGAAGKTAFLFSGQGAQRLGMGRELYDAFPVFADAWDEVCAHLDGLLDRPLRDVVFAAEGSADAGLLDRTAFTQPALFAVEVALFRLLEHWGVTPDVLIGHSIGEIAAAHVAGVFSLEDACTLVAARGRLMQALPEGGAMVAVQASEDEIAPALAGHEAEVSVAAVNGPTSVVIAGDEAPVLEIAGQWAEQGRKIRRLRVSHAFHSPRMDAMLGDFRKVVEELSFASPRIALVSNVTGQSATADEMCSAEYWVRHVREAVRFADGVRALEAQGVSRFVEVGPDGVLTAMARECLTAEKASALVVVPALRKNRPETRALTTALAELHVNGVGVDWERAFAGRGARRVELPTYAFQRERYWLESLTFPGDFTAEGFAPSVDTRFWEVVEREDLETLTETLDVDAETPLSAVLPALSAYHRNSRDRSIVDGWRYRVSWKPVPEAADGSLSGTWLVVVPASRAEDELVSGVVAGLERHGAGVVSVVVDERHLDTDALAERLREAVAEVSGLGGVLSLLALDEDPCPEHLALSNGLALTLSLVRAMVEARVEALVWSATRGAVSVGSSEKLRHPTQAMVWALGRVAALELPPLWGGVVDLPETLDERAVARLAGVLSAEGGEDQVAVRGSGVFVRRLVRSVVAVGDGTSWRPRGTVLVTGGTGALGGHVARWLARSGAEHLVLTSRRGLDAPGAAGLREELEALGARVTVAACDVADREQLAAVLDAVPEEYPLTAVVHAAGTNGVAPLMETGLADVADVVSGKVAGAVNLDELLGDRELDAFVVFSSIAGVWGSGGQAGYSVANAYLDALVEERRGRGLAGTAVAWGPWAEGGMAEGDGGEQLARRGLPAMAPDLAIAALQGAVAGDDGVVAVADVDWERFAPSFTMGRPSPLIGDLPEVERVLAEAGETEGAGLGAGAEFRERLAGLSEAETDRVLLDLVRGHAATVLGFTDTEAVEPGRAFKDLGFDSLTAVEFRDRLVAETGLGLPATLVFDYPSASVLAAYLRTEVLGVSSVAVAAGSGASAGSGVDDEPIAIVSMSCRFPGEVRSPEDLWKLVESGGDAISSFPSDRGWDLAGMYDPDPDQSGGFYVREGGFLYDAAEFEPGFFGISPREALATDPQQRLLLETSWEAFERAGINPASLKGSQVGVFVGSSGSGYGANLETVPEDVQGHLLTGNSGSVVSGRLSYTYGLEGPAVTVDTACSSSLVALHLACQSLRQGECSMALVGGVAVMATPMAFVEFSRQGGLAPDGRCKPFSAAADGTGWSEGVDVLLVERLSDAERNGHQVLAVVRGSAVNQDGASNGLTAPNGPSQQRVIRQALANARLSAAEVDAVEAHGTGTSLGDPIEAQALLATYGQERAEEQPLLLGALKSNIGHTQAASGVAGVIKMVMAMREGKLPKTLHVDEASPHVDWSAGDVELLTEATPWPETGRVRRAAVSAFGVSGTNAHVILEQAPTADGPGTEQAGDVAGSTAGPVPWVLSGKTEAALRGQAERLLGQLASAVDDSSVVVDVGYSLAATRSLFDHRAVLVGEDREELLRGLEAVMRGGTAPSVVRGVAGRANKTVFVFPGQGAQWMGMAVDLLESSPVFAEAMAECETALSAYVDWSLAEVLRGAEGAPGFDRVDVVQPVLFAVMVSLAKLWRSVGIEPDAVMGHSQGEIAAACVAGALSLEDAAKVVTLRSQAIAVGLAGRGGMVSVGLPVDQVKDRIAAWDGAISVAAVNGPGSVVVSGDPGALDEMVERLEGEEVRVRRVPVDYASHSAHVEGIREELLKVLADLQPRSSGVPFYSTVSGELVDTAGLDAEYWYRNLRQTVELEATTRTLLGSGHATFIEVSPHPVLTLPVEQTVEAAEKRAVIVGTLRRDEGGLERFLTSIAEVHVNGADVDWSKVFAGYGARRIDLPTYAFQRQRYWLEAPTTFVGDVTAVGLTPPVHPLLGAAVELPGTDGFLFTGRLSPQTHPWLVDHMVQGTILLPGTAFLELAMHAAEKVGCDRVEELTLTAPLALPEQGAVHLQIAVSGPDESGARALNVYSRLEDGTVTQPWTQNASGLLSPAPGGAPRETGQVDLTVWPPKGAEPIDIGDVYDRMTEGGFGYGPIFQGLRSVWGRGDEVFAEVRLPKENAADAEEFGLHPALLDAALHAVMFVPYEGPMPARLPFSWTGVSLRAVGASELRVRLSSLGPDSIGLQVADGTGLPVASVDSLALRLVADGQIQAPGSPAAGHDSLFRLEWIPVPVAAPAPASEGTWAVLGTDGLGVRSGLETAGAGVEAYASLTAMREAIESGAPVPDVVMVTGTAEAVGIDDDDDLVGRVRDVTYRALDLVRWWVTDERFADSYLVFVTRGAMGVRHSDHVRTPAEAAVWGLLRSAQSEHPGKFLLVDLDPEEHGDVSYALRSALAAEEPQVAVREGTVHGLRMARVPSGGTPKPLDGRGTVLITGGTGGLGALLARHLVVEHGVERLVLTSRRGVEAPGAAELVEELARLGARAEVVACDVADRGSVERLLAGIGSEYPLSAVVHAAGVLDDGVVESLTPERVDKVLRPKVDAALHLHELTRDLDLSAFILFSSASATFGSAGQANYAAGNAFMDALAQHRRAAGLPATSLAWGPWTQDGGMTTELADSDITRMSRNGMVALTPEAGLALFDATRDLDDAVLVPITMDLSSMGDPVHALLRGLVRARARRAVESAADPAAALKQHLAGKSAAERERVLMDLVCDQAAVVLGYTSGEAIEPEHAFKDMGFDSLTTVELRNRLNAETGLRLPATLVFDYPTPEALTRILLEEVTPADGPVSEPVFGELDRLESTLSALDSEGEVRAKVAERLREFLNKLDDAPESVDASGDMAERIGSSSNDELFDFIDQELGLS</sequence>
<dbReference type="Gene3D" id="3.40.47.10">
    <property type="match status" value="3"/>
</dbReference>
<dbReference type="InterPro" id="IPR016035">
    <property type="entry name" value="Acyl_Trfase/lysoPLipase"/>
</dbReference>
<name>G2PEV7_STRV4</name>
<feature type="domain" description="Ketosynthase family 3 (KS3)" evidence="11">
    <location>
        <begin position="3158"/>
        <end position="3584"/>
    </location>
</feature>
<dbReference type="Pfam" id="PF02801">
    <property type="entry name" value="Ketoacyl-synt_C"/>
    <property type="match status" value="3"/>
</dbReference>
<evidence type="ECO:0000259" key="10">
    <source>
        <dbReference type="PROSITE" id="PS50075"/>
    </source>
</evidence>
<dbReference type="Pfam" id="PF00698">
    <property type="entry name" value="Acyl_transf_1"/>
    <property type="match status" value="3"/>
</dbReference>
<gene>
    <name evidence="13" type="ORF">Strvi_4162</name>
</gene>
<feature type="domain" description="Ketosynthase family 3 (KS3)" evidence="11">
    <location>
        <begin position="1600"/>
        <end position="2026"/>
    </location>
</feature>
<keyword evidence="4" id="KW-0597">Phosphoprotein</keyword>
<dbReference type="Pfam" id="PF14765">
    <property type="entry name" value="PS-DH"/>
    <property type="match status" value="1"/>
</dbReference>
<dbReference type="CDD" id="cd00833">
    <property type="entry name" value="PKS"/>
    <property type="match status" value="3"/>
</dbReference>
<dbReference type="InterPro" id="IPR042104">
    <property type="entry name" value="PKS_dehydratase_sf"/>
</dbReference>
<dbReference type="EMBL" id="CP002994">
    <property type="protein sequence ID" value="AEM83817.1"/>
    <property type="molecule type" value="Genomic_DNA"/>
</dbReference>
<feature type="domain" description="Carrier" evidence="10">
    <location>
        <begin position="1497"/>
        <end position="1572"/>
    </location>
</feature>
<feature type="active site" description="Proton acceptor; for dehydratase activity" evidence="9">
    <location>
        <position position="4096"/>
    </location>
</feature>
<dbReference type="PROSITE" id="PS52019">
    <property type="entry name" value="PKS_MFAS_DH"/>
    <property type="match status" value="1"/>
</dbReference>
<dbReference type="SMART" id="SM00826">
    <property type="entry name" value="PKS_DH"/>
    <property type="match status" value="1"/>
</dbReference>
<dbReference type="GO" id="GO:0033068">
    <property type="term" value="P:macrolide biosynthetic process"/>
    <property type="evidence" value="ECO:0007669"/>
    <property type="project" value="UniProtKB-ARBA"/>
</dbReference>
<organism evidence="13 14">
    <name type="scientific">Streptomyces violaceusniger (strain Tu 4113)</name>
    <dbReference type="NCBI Taxonomy" id="653045"/>
    <lineage>
        <taxon>Bacteria</taxon>
        <taxon>Bacillati</taxon>
        <taxon>Actinomycetota</taxon>
        <taxon>Actinomycetes</taxon>
        <taxon>Kitasatosporales</taxon>
        <taxon>Streptomycetaceae</taxon>
        <taxon>Streptomyces</taxon>
        <taxon>Streptomyces violaceusniger group</taxon>
    </lineage>
</organism>
<dbReference type="CDD" id="cd08956">
    <property type="entry name" value="KR_3_FAS_SDR_x"/>
    <property type="match status" value="1"/>
</dbReference>
<dbReference type="Gene3D" id="3.10.129.110">
    <property type="entry name" value="Polyketide synthase dehydratase"/>
    <property type="match status" value="1"/>
</dbReference>
<dbReference type="Gene3D" id="3.30.70.3290">
    <property type="match status" value="3"/>
</dbReference>
<dbReference type="InterPro" id="IPR001227">
    <property type="entry name" value="Ac_transferase_dom_sf"/>
</dbReference>
<evidence type="ECO:0000256" key="4">
    <source>
        <dbReference type="ARBA" id="ARBA00022553"/>
    </source>
</evidence>